<organism evidence="2 3">
    <name type="scientific">Sporothrix curviconia</name>
    <dbReference type="NCBI Taxonomy" id="1260050"/>
    <lineage>
        <taxon>Eukaryota</taxon>
        <taxon>Fungi</taxon>
        <taxon>Dikarya</taxon>
        <taxon>Ascomycota</taxon>
        <taxon>Pezizomycotina</taxon>
        <taxon>Sordariomycetes</taxon>
        <taxon>Sordariomycetidae</taxon>
        <taxon>Ophiostomatales</taxon>
        <taxon>Ophiostomataceae</taxon>
        <taxon>Sporothrix</taxon>
    </lineage>
</organism>
<feature type="compositionally biased region" description="Basic and acidic residues" evidence="1">
    <location>
        <begin position="94"/>
        <end position="107"/>
    </location>
</feature>
<gene>
    <name evidence="2" type="ORF">SCUCBS95973_005037</name>
</gene>
<evidence type="ECO:0000313" key="2">
    <source>
        <dbReference type="EMBL" id="CAK7223030.1"/>
    </source>
</evidence>
<protein>
    <recommendedName>
        <fullName evidence="4">DUF1754-domain-containing protein</fullName>
    </recommendedName>
</protein>
<evidence type="ECO:0000313" key="3">
    <source>
        <dbReference type="Proteomes" id="UP001642405"/>
    </source>
</evidence>
<name>A0ABP0BTP5_9PEZI</name>
<proteinExistence type="predicted"/>
<dbReference type="PANTHER" id="PTHR13282:SF6">
    <property type="entry name" value="PROTEIN FAM32A"/>
    <property type="match status" value="1"/>
</dbReference>
<evidence type="ECO:0000256" key="1">
    <source>
        <dbReference type="SAM" id="MobiDB-lite"/>
    </source>
</evidence>
<dbReference type="EMBL" id="CAWUHB010000026">
    <property type="protein sequence ID" value="CAK7223030.1"/>
    <property type="molecule type" value="Genomic_DNA"/>
</dbReference>
<dbReference type="InterPro" id="IPR013865">
    <property type="entry name" value="FAM32A"/>
</dbReference>
<feature type="region of interest" description="Disordered" evidence="1">
    <location>
        <begin position="1"/>
        <end position="107"/>
    </location>
</feature>
<accession>A0ABP0BTP5</accession>
<comment type="caution">
    <text evidence="2">The sequence shown here is derived from an EMBL/GenBank/DDBJ whole genome shotgun (WGS) entry which is preliminary data.</text>
</comment>
<feature type="compositionally biased region" description="Basic residues" evidence="1">
    <location>
        <begin position="22"/>
        <end position="33"/>
    </location>
</feature>
<feature type="compositionally biased region" description="Basic and acidic residues" evidence="1">
    <location>
        <begin position="34"/>
        <end position="66"/>
    </location>
</feature>
<evidence type="ECO:0008006" key="4">
    <source>
        <dbReference type="Google" id="ProtNLM"/>
    </source>
</evidence>
<dbReference type="Proteomes" id="UP001642405">
    <property type="component" value="Unassembled WGS sequence"/>
</dbReference>
<dbReference type="Pfam" id="PF08555">
    <property type="entry name" value="FAM32A"/>
    <property type="match status" value="1"/>
</dbReference>
<sequence>MPSDEYASASGGALRLKGAKVEKHRSKKHRKRSRDKERDREDRDDRARRAGDELDRRGEEDGDRDRRERKHRKKSKDGDGSNNEEAGEEEDALGDIKNDPYARMTAAERRFAEAQDKKIRDLMHASPEEARASRPELFKSHKERLADLNTYLSRLSEHNDMPKIGPG</sequence>
<dbReference type="PANTHER" id="PTHR13282">
    <property type="entry name" value="PROTEIN FAM32A"/>
    <property type="match status" value="1"/>
</dbReference>
<keyword evidence="3" id="KW-1185">Reference proteome</keyword>
<reference evidence="2 3" key="1">
    <citation type="submission" date="2024-01" db="EMBL/GenBank/DDBJ databases">
        <authorList>
            <person name="Allen C."/>
            <person name="Tagirdzhanova G."/>
        </authorList>
    </citation>
    <scope>NUCLEOTIDE SEQUENCE [LARGE SCALE GENOMIC DNA]</scope>
</reference>